<sequence length="73" mass="8991">MESPFNISFFRDKANKFRPQRLAYTNPQYYHQAYPQVIHKMTTAYWNNWDLQNHVNDTILYLRNLKTLYMVCK</sequence>
<name>D4ZK37_SHEVD</name>
<protein>
    <submittedName>
        <fullName evidence="1">Uncharacterized protein</fullName>
    </submittedName>
</protein>
<dbReference type="HOGENOM" id="CLU_2702778_0_0_6"/>
<dbReference type="STRING" id="637905.SVI_2065"/>
<proteinExistence type="predicted"/>
<dbReference type="EMBL" id="AP011177">
    <property type="protein sequence ID" value="BAJ02036.1"/>
    <property type="molecule type" value="Genomic_DNA"/>
</dbReference>
<evidence type="ECO:0000313" key="2">
    <source>
        <dbReference type="Proteomes" id="UP000002350"/>
    </source>
</evidence>
<reference evidence="2" key="1">
    <citation type="journal article" date="2010" name="Mol. Biosyst.">
        <title>Complete genome sequence and comparative analysis of Shewanella violacea, a psychrophilic and piezophilic bacterium from deep sea floor sediments.</title>
        <authorList>
            <person name="Aono E."/>
            <person name="Baba T."/>
            <person name="Ara T."/>
            <person name="Nishi T."/>
            <person name="Nakamichi T."/>
            <person name="Inamoto E."/>
            <person name="Toyonaga H."/>
            <person name="Hasegawa M."/>
            <person name="Takai Y."/>
            <person name="Okumura Y."/>
            <person name="Baba M."/>
            <person name="Tomita M."/>
            <person name="Kato C."/>
            <person name="Oshima T."/>
            <person name="Nakasone K."/>
            <person name="Mori H."/>
        </authorList>
    </citation>
    <scope>NUCLEOTIDE SEQUENCE [LARGE SCALE GENOMIC DNA]</scope>
    <source>
        <strain evidence="2">JCM 10179 / CIP 106290 / LMG 19151 / DSS12</strain>
    </source>
</reference>
<evidence type="ECO:0000313" key="1">
    <source>
        <dbReference type="EMBL" id="BAJ02036.1"/>
    </source>
</evidence>
<accession>D4ZK37</accession>
<dbReference type="KEGG" id="svo:SVI_2065"/>
<keyword evidence="2" id="KW-1185">Reference proteome</keyword>
<dbReference type="Proteomes" id="UP000002350">
    <property type="component" value="Chromosome"/>
</dbReference>
<dbReference type="AlphaFoldDB" id="D4ZK37"/>
<gene>
    <name evidence="1" type="ordered locus">SVI_2065</name>
</gene>
<organism evidence="1 2">
    <name type="scientific">Shewanella violacea (strain JCM 10179 / CIP 106290 / LMG 19151 / DSS12)</name>
    <dbReference type="NCBI Taxonomy" id="637905"/>
    <lineage>
        <taxon>Bacteria</taxon>
        <taxon>Pseudomonadati</taxon>
        <taxon>Pseudomonadota</taxon>
        <taxon>Gammaproteobacteria</taxon>
        <taxon>Alteromonadales</taxon>
        <taxon>Shewanellaceae</taxon>
        <taxon>Shewanella</taxon>
    </lineage>
</organism>